<dbReference type="PANTHER" id="PTHR43201:SF5">
    <property type="entry name" value="MEDIUM-CHAIN ACYL-COA LIGASE ACSF2, MITOCHONDRIAL"/>
    <property type="match status" value="1"/>
</dbReference>
<dbReference type="SUPFAM" id="SSF56801">
    <property type="entry name" value="Acetyl-CoA synthetase-like"/>
    <property type="match status" value="1"/>
</dbReference>
<dbReference type="GO" id="GO:0031956">
    <property type="term" value="F:medium-chain fatty acid-CoA ligase activity"/>
    <property type="evidence" value="ECO:0007669"/>
    <property type="project" value="TreeGrafter"/>
</dbReference>
<evidence type="ECO:0000313" key="5">
    <source>
        <dbReference type="EMBL" id="RNB89680.1"/>
    </source>
</evidence>
<evidence type="ECO:0000256" key="1">
    <source>
        <dbReference type="ARBA" id="ARBA00006432"/>
    </source>
</evidence>
<dbReference type="NCBIfam" id="NF004837">
    <property type="entry name" value="PRK06187.1"/>
    <property type="match status" value="1"/>
</dbReference>
<gene>
    <name evidence="5" type="ORF">EDM56_10905</name>
</gene>
<dbReference type="OrthoDB" id="9757771at2"/>
<feature type="domain" description="AMP-binding enzyme C-terminal" evidence="4">
    <location>
        <begin position="425"/>
        <end position="500"/>
    </location>
</feature>
<dbReference type="Pfam" id="PF00501">
    <property type="entry name" value="AMP-binding"/>
    <property type="match status" value="1"/>
</dbReference>
<dbReference type="Gene3D" id="3.40.50.12780">
    <property type="entry name" value="N-terminal domain of ligase-like"/>
    <property type="match status" value="1"/>
</dbReference>
<evidence type="ECO:0000313" key="6">
    <source>
        <dbReference type="Proteomes" id="UP000271031"/>
    </source>
</evidence>
<comment type="similarity">
    <text evidence="1">Belongs to the ATP-dependent AMP-binding enzyme family.</text>
</comment>
<dbReference type="GO" id="GO:0006631">
    <property type="term" value="P:fatty acid metabolic process"/>
    <property type="evidence" value="ECO:0007669"/>
    <property type="project" value="TreeGrafter"/>
</dbReference>
<name>A0A3M8DNK5_9BACL</name>
<comment type="caution">
    <text evidence="5">The sequence shown here is derived from an EMBL/GenBank/DDBJ whole genome shotgun (WGS) entry which is preliminary data.</text>
</comment>
<evidence type="ECO:0000259" key="4">
    <source>
        <dbReference type="Pfam" id="PF13193"/>
    </source>
</evidence>
<dbReference type="Pfam" id="PF13193">
    <property type="entry name" value="AMP-binding_C"/>
    <property type="match status" value="1"/>
</dbReference>
<accession>A0A3M8DNK5</accession>
<evidence type="ECO:0000256" key="2">
    <source>
        <dbReference type="ARBA" id="ARBA00022598"/>
    </source>
</evidence>
<dbReference type="PROSITE" id="PS00455">
    <property type="entry name" value="AMP_BINDING"/>
    <property type="match status" value="1"/>
</dbReference>
<dbReference type="InterPro" id="IPR020845">
    <property type="entry name" value="AMP-binding_CS"/>
</dbReference>
<feature type="domain" description="AMP-dependent synthetase/ligase" evidence="3">
    <location>
        <begin position="13"/>
        <end position="374"/>
    </location>
</feature>
<dbReference type="InterPro" id="IPR045851">
    <property type="entry name" value="AMP-bd_C_sf"/>
</dbReference>
<dbReference type="Proteomes" id="UP000271031">
    <property type="component" value="Unassembled WGS sequence"/>
</dbReference>
<dbReference type="Gene3D" id="3.30.300.30">
    <property type="match status" value="1"/>
</dbReference>
<dbReference type="RefSeq" id="WP_122917935.1">
    <property type="nucleotide sequence ID" value="NZ_RHHQ01000008.1"/>
</dbReference>
<evidence type="ECO:0000259" key="3">
    <source>
        <dbReference type="Pfam" id="PF00501"/>
    </source>
</evidence>
<dbReference type="PANTHER" id="PTHR43201">
    <property type="entry name" value="ACYL-COA SYNTHETASE"/>
    <property type="match status" value="1"/>
</dbReference>
<proteinExistence type="inferred from homology"/>
<keyword evidence="6" id="KW-1185">Reference proteome</keyword>
<reference evidence="5 6" key="1">
    <citation type="submission" date="2018-10" db="EMBL/GenBank/DDBJ databases">
        <title>Phylogenomics of Brevibacillus.</title>
        <authorList>
            <person name="Dunlap C."/>
        </authorList>
    </citation>
    <scope>NUCLEOTIDE SEQUENCE [LARGE SCALE GENOMIC DNA]</scope>
    <source>
        <strain evidence="5 6">JCM 15716</strain>
    </source>
</reference>
<dbReference type="FunFam" id="3.30.300.30:FF:000008">
    <property type="entry name" value="2,3-dihydroxybenzoate-AMP ligase"/>
    <property type="match status" value="1"/>
</dbReference>
<dbReference type="InterPro" id="IPR000873">
    <property type="entry name" value="AMP-dep_synth/lig_dom"/>
</dbReference>
<dbReference type="InterPro" id="IPR025110">
    <property type="entry name" value="AMP-bd_C"/>
</dbReference>
<organism evidence="5 6">
    <name type="scientific">Brevibacillus fluminis</name>
    <dbReference type="NCBI Taxonomy" id="511487"/>
    <lineage>
        <taxon>Bacteria</taxon>
        <taxon>Bacillati</taxon>
        <taxon>Bacillota</taxon>
        <taxon>Bacilli</taxon>
        <taxon>Bacillales</taxon>
        <taxon>Paenibacillaceae</taxon>
        <taxon>Brevibacillus</taxon>
    </lineage>
</organism>
<dbReference type="EMBL" id="RHHQ01000008">
    <property type="protein sequence ID" value="RNB89680.1"/>
    <property type="molecule type" value="Genomic_DNA"/>
</dbReference>
<keyword evidence="2 5" id="KW-0436">Ligase</keyword>
<dbReference type="InterPro" id="IPR042099">
    <property type="entry name" value="ANL_N_sf"/>
</dbReference>
<protein>
    <submittedName>
        <fullName evidence="5">Long-chain fatty acid--CoA ligase</fullName>
    </submittedName>
</protein>
<sequence length="517" mass="57865">MKWKNLTVSQILDQAAEQRPDHEVLYDLFRRMTYCELQEEVEALAAALVRMGVRKGERIGVCLPNWHETAAIYLAVAKIGAIVVPFNTRYRSHEVAHIVQNAQTKVVFVCEEFAEHIGIDLLLPLVEHVVTVRFKRSEAADYAQLLLEGRGGTLPVVDIDPVEDVFCILYTSGTTGFPKGAMLTHQNVIYTAAQTVETLACGAEDVFLVPVPLFHVFGMISCFMSTLLSQARMVLQEKYKAVDALRLIEQERVTVHHAVPTMFILELNHPDFSTFNLSSLRTGIIAAAPCPAETIKQLREKMGLNICVSYGATETSAAVTFTLLDDEETNILETVGKGAFEAEIKIVNDQKETLEAGQVGEIVCRSLGVMKGYYQAPEQTHQALDTEGWYYTGDLGTLDQNGYLRIVGRKKEMIIRGGYNIYPREIEELLYRHPKIMEAAVVGLPDSVMGEIVCAAVRLRENAVATEEEMKSYLKQQLADYKVPNRIVFVDDLPLTASGKIQKGRLKDRLMETYEPR</sequence>
<dbReference type="AlphaFoldDB" id="A0A3M8DNK5"/>